<keyword evidence="5" id="KW-0560">Oxidoreductase</keyword>
<dbReference type="SUPFAM" id="SSF51905">
    <property type="entry name" value="FAD/NAD(P)-binding domain"/>
    <property type="match status" value="1"/>
</dbReference>
<sequence>MRVAVIGAGPSGLVTLKYLKTAHEFFPIKPIEAKIFEAEADIGGTFAYRTYEEAELVSSKQLTTFSDFRPRKDDPDFLSATRYLEYLRQYCDRFELWPDIEFLSPVTSILRRDGGGHIVHYRKDSKESTWECDAIAVCSGLHVSPNIPDLMGVEHIRKVLHSAEFKSREQFGQDTTVMILGTGETGVDIAHLAVTEPKVKRVVLCHRDGFLGAPKRIPTPVILPILGRQADPDYLNVPVDVSQATLFDSMYLHPLIRDRLFLWSYYDIVIKTALWLISGTSHGQDQWVGGISKERFHASKGEILA</sequence>
<keyword evidence="6" id="KW-0503">Monooxygenase</keyword>
<dbReference type="InterPro" id="IPR020946">
    <property type="entry name" value="Flavin_mOase-like"/>
</dbReference>
<keyword evidence="7" id="KW-1185">Reference proteome</keyword>
<dbReference type="PANTHER" id="PTHR23023">
    <property type="entry name" value="DIMETHYLANILINE MONOOXYGENASE"/>
    <property type="match status" value="1"/>
</dbReference>
<accession>R8BB23</accession>
<dbReference type="AlphaFoldDB" id="R8BB23"/>
<dbReference type="OrthoDB" id="66881at2759"/>
<name>R8BB23_PHAM7</name>
<dbReference type="RefSeq" id="XP_007918737.1">
    <property type="nucleotide sequence ID" value="XM_007920546.1"/>
</dbReference>
<evidence type="ECO:0000256" key="3">
    <source>
        <dbReference type="ARBA" id="ARBA00022827"/>
    </source>
</evidence>
<gene>
    <name evidence="6" type="ORF">UCRPA7_8024</name>
</gene>
<evidence type="ECO:0000256" key="5">
    <source>
        <dbReference type="ARBA" id="ARBA00023002"/>
    </source>
</evidence>
<dbReference type="GO" id="GO:0050661">
    <property type="term" value="F:NADP binding"/>
    <property type="evidence" value="ECO:0007669"/>
    <property type="project" value="InterPro"/>
</dbReference>
<keyword evidence="3" id="KW-0274">FAD</keyword>
<evidence type="ECO:0000256" key="4">
    <source>
        <dbReference type="ARBA" id="ARBA00022857"/>
    </source>
</evidence>
<dbReference type="GeneID" id="19328838"/>
<keyword evidence="2" id="KW-0285">Flavoprotein</keyword>
<dbReference type="InterPro" id="IPR036188">
    <property type="entry name" value="FAD/NAD-bd_sf"/>
</dbReference>
<evidence type="ECO:0000313" key="7">
    <source>
        <dbReference type="Proteomes" id="UP000014074"/>
    </source>
</evidence>
<dbReference type="Gene3D" id="3.50.50.60">
    <property type="entry name" value="FAD/NAD(P)-binding domain"/>
    <property type="match status" value="1"/>
</dbReference>
<dbReference type="GO" id="GO:0050660">
    <property type="term" value="F:flavin adenine dinucleotide binding"/>
    <property type="evidence" value="ECO:0007669"/>
    <property type="project" value="InterPro"/>
</dbReference>
<keyword evidence="4" id="KW-0521">NADP</keyword>
<organism evidence="6 7">
    <name type="scientific">Phaeoacremonium minimum (strain UCR-PA7)</name>
    <name type="common">Esca disease fungus</name>
    <name type="synonym">Togninia minima</name>
    <dbReference type="NCBI Taxonomy" id="1286976"/>
    <lineage>
        <taxon>Eukaryota</taxon>
        <taxon>Fungi</taxon>
        <taxon>Dikarya</taxon>
        <taxon>Ascomycota</taxon>
        <taxon>Pezizomycotina</taxon>
        <taxon>Sordariomycetes</taxon>
        <taxon>Sordariomycetidae</taxon>
        <taxon>Togniniales</taxon>
        <taxon>Togniniaceae</taxon>
        <taxon>Phaeoacremonium</taxon>
    </lineage>
</organism>
<dbReference type="eggNOG" id="KOG1399">
    <property type="taxonomic scope" value="Eukaryota"/>
</dbReference>
<dbReference type="GO" id="GO:0004499">
    <property type="term" value="F:N,N-dimethylaniline monooxygenase activity"/>
    <property type="evidence" value="ECO:0007669"/>
    <property type="project" value="InterPro"/>
</dbReference>
<dbReference type="InterPro" id="IPR000960">
    <property type="entry name" value="Flavin_mOase"/>
</dbReference>
<dbReference type="KEGG" id="tmn:UCRPA7_8024"/>
<evidence type="ECO:0000256" key="2">
    <source>
        <dbReference type="ARBA" id="ARBA00022630"/>
    </source>
</evidence>
<dbReference type="HOGENOM" id="CLU_006909_7_5_1"/>
<reference evidence="7" key="1">
    <citation type="journal article" date="2013" name="Genome Announc.">
        <title>Draft genome sequence of the ascomycete Phaeoacremonium aleophilum strain UCR-PA7, a causal agent of the esca disease complex in grapevines.</title>
        <authorList>
            <person name="Blanco-Ulate B."/>
            <person name="Rolshausen P."/>
            <person name="Cantu D."/>
        </authorList>
    </citation>
    <scope>NUCLEOTIDE SEQUENCE [LARGE SCALE GENOMIC DNA]</scope>
    <source>
        <strain evidence="7">UCR-PA7</strain>
    </source>
</reference>
<comment type="similarity">
    <text evidence="1">Belongs to the FMO family.</text>
</comment>
<dbReference type="PRINTS" id="PR00370">
    <property type="entry name" value="FMOXYGENASE"/>
</dbReference>
<proteinExistence type="inferred from homology"/>
<dbReference type="Proteomes" id="UP000014074">
    <property type="component" value="Unassembled WGS sequence"/>
</dbReference>
<protein>
    <submittedName>
        <fullName evidence="6">Putative dimethylaniline monooxygenase protein</fullName>
    </submittedName>
</protein>
<dbReference type="EMBL" id="KB933334">
    <property type="protein sequence ID" value="EON96491.1"/>
    <property type="molecule type" value="Genomic_DNA"/>
</dbReference>
<evidence type="ECO:0000313" key="6">
    <source>
        <dbReference type="EMBL" id="EON96491.1"/>
    </source>
</evidence>
<dbReference type="Pfam" id="PF00743">
    <property type="entry name" value="FMO-like"/>
    <property type="match status" value="1"/>
</dbReference>
<dbReference type="InterPro" id="IPR050346">
    <property type="entry name" value="FMO-like"/>
</dbReference>
<evidence type="ECO:0000256" key="1">
    <source>
        <dbReference type="ARBA" id="ARBA00009183"/>
    </source>
</evidence>